<evidence type="ECO:0000313" key="3">
    <source>
        <dbReference type="EMBL" id="TJW11445.1"/>
    </source>
</evidence>
<evidence type="ECO:0000313" key="2">
    <source>
        <dbReference type="EMBL" id="MBB3172052.1"/>
    </source>
</evidence>
<dbReference type="GeneID" id="93356559"/>
<dbReference type="InterPro" id="IPR020945">
    <property type="entry name" value="DMSO/NO3_reduct_chaperone"/>
</dbReference>
<dbReference type="SUPFAM" id="SSF89155">
    <property type="entry name" value="TorD-like"/>
    <property type="match status" value="1"/>
</dbReference>
<dbReference type="Proteomes" id="UP000530850">
    <property type="component" value="Unassembled WGS sequence"/>
</dbReference>
<dbReference type="Proteomes" id="UP000309454">
    <property type="component" value="Unassembled WGS sequence"/>
</dbReference>
<evidence type="ECO:0000313" key="5">
    <source>
        <dbReference type="Proteomes" id="UP000530850"/>
    </source>
</evidence>
<sequence length="253" mass="28401">MAEFENLTPEDLAEAPLDAELDEAQAADAGAELAAMLEARSGTYLLLSRLFHKEVDQQLLADMHDSLYPADTGDADIDKGYLYISTFLSNLWSESVRELKVDFARCFLGQGVDGYSAAYPYESVYTSPKRLMMEEARREVMHTYHVWSVDKDPNWREGEDHISLELLFESIMGNRAAAALAEGNGEEARKILQGAADFLDEHLMGWYPMLAADMQRFAKTKFYLGLSHLTLGFIATDLQFLQDLLAEPLPGEE</sequence>
<accession>A0A3N0AB74</accession>
<dbReference type="EMBL" id="SSTM01000002">
    <property type="protein sequence ID" value="TJW11445.1"/>
    <property type="molecule type" value="Genomic_DNA"/>
</dbReference>
<evidence type="ECO:0000256" key="1">
    <source>
        <dbReference type="ARBA" id="ARBA00023186"/>
    </source>
</evidence>
<dbReference type="OrthoDB" id="3172435at2"/>
<dbReference type="PANTHER" id="PTHR34227">
    <property type="entry name" value="CHAPERONE PROTEIN YCDY"/>
    <property type="match status" value="1"/>
</dbReference>
<dbReference type="Pfam" id="PF02613">
    <property type="entry name" value="Nitrate_red_del"/>
    <property type="match status" value="1"/>
</dbReference>
<reference evidence="2 5" key="2">
    <citation type="submission" date="2020-08" db="EMBL/GenBank/DDBJ databases">
        <title>Sequencing the genomes of 1000 actinobacteria strains.</title>
        <authorList>
            <person name="Klenk H.-P."/>
        </authorList>
    </citation>
    <scope>NUCLEOTIDE SEQUENCE [LARGE SCALE GENOMIC DNA]</scope>
    <source>
        <strain evidence="2 5">DSM 22242</strain>
    </source>
</reference>
<dbReference type="Gene3D" id="1.10.3480.10">
    <property type="entry name" value="TorD-like"/>
    <property type="match status" value="1"/>
</dbReference>
<reference evidence="3 4" key="1">
    <citation type="submission" date="2019-04" db="EMBL/GenBank/DDBJ databases">
        <title>Microbes associate with the intestines of laboratory mice.</title>
        <authorList>
            <person name="Navarre W."/>
            <person name="Wong E."/>
            <person name="Huang K.C."/>
            <person name="Tropini C."/>
            <person name="Ng K."/>
            <person name="Yu B."/>
        </authorList>
    </citation>
    <scope>NUCLEOTIDE SEQUENCE [LARGE SCALE GENOMIC DNA]</scope>
    <source>
        <strain evidence="3 4">NM48_B13</strain>
    </source>
</reference>
<dbReference type="InterPro" id="IPR050289">
    <property type="entry name" value="TorD/DmsD_chaperones"/>
</dbReference>
<comment type="caution">
    <text evidence="3">The sequence shown here is derived from an EMBL/GenBank/DDBJ whole genome shotgun (WGS) entry which is preliminary data.</text>
</comment>
<keyword evidence="4" id="KW-1185">Reference proteome</keyword>
<evidence type="ECO:0000313" key="4">
    <source>
        <dbReference type="Proteomes" id="UP000309454"/>
    </source>
</evidence>
<dbReference type="PANTHER" id="PTHR34227:SF11">
    <property type="entry name" value="CHAPERONE PROTEIN TORD"/>
    <property type="match status" value="1"/>
</dbReference>
<name>A0A3N0AB74_9ACTN</name>
<gene>
    <name evidence="3" type="ORF">E5982_04375</name>
    <name evidence="2" type="ORF">FHR31_001885</name>
</gene>
<protein>
    <submittedName>
        <fullName evidence="3">Dehydrogenase</fullName>
    </submittedName>
    <submittedName>
        <fullName evidence="2">TorA maturation chaperone TorD</fullName>
    </submittedName>
</protein>
<dbReference type="RefSeq" id="WP_123185251.1">
    <property type="nucleotide sequence ID" value="NZ_CANPEU010000028.1"/>
</dbReference>
<organism evidence="3 4">
    <name type="scientific">Parvibacter caecicola</name>
    <dbReference type="NCBI Taxonomy" id="747645"/>
    <lineage>
        <taxon>Bacteria</taxon>
        <taxon>Bacillati</taxon>
        <taxon>Actinomycetota</taxon>
        <taxon>Coriobacteriia</taxon>
        <taxon>Coriobacteriales</taxon>
        <taxon>Coriobacteriaceae</taxon>
        <taxon>Parvibacter</taxon>
    </lineage>
</organism>
<keyword evidence="1" id="KW-0143">Chaperone</keyword>
<dbReference type="EMBL" id="JACHYA010000008">
    <property type="protein sequence ID" value="MBB3172052.1"/>
    <property type="molecule type" value="Genomic_DNA"/>
</dbReference>
<proteinExistence type="predicted"/>
<dbReference type="AlphaFoldDB" id="A0A3N0AB74"/>
<dbReference type="InterPro" id="IPR036411">
    <property type="entry name" value="TorD-like_sf"/>
</dbReference>